<evidence type="ECO:0000259" key="7">
    <source>
        <dbReference type="Pfam" id="PF21981"/>
    </source>
</evidence>
<dbReference type="Pfam" id="PF21981">
    <property type="entry name" value="RecX_HTH3"/>
    <property type="match status" value="1"/>
</dbReference>
<dbReference type="InterPro" id="IPR053925">
    <property type="entry name" value="RecX_HTH_3rd"/>
</dbReference>
<dbReference type="AlphaFoldDB" id="A0A7C1JR61"/>
<feature type="domain" description="RecX third three-helical" evidence="7">
    <location>
        <begin position="152"/>
        <end position="196"/>
    </location>
</feature>
<evidence type="ECO:0000259" key="6">
    <source>
        <dbReference type="Pfam" id="PF02631"/>
    </source>
</evidence>
<dbReference type="EMBL" id="DSMG01000036">
    <property type="protein sequence ID" value="HDX30327.1"/>
    <property type="molecule type" value="Genomic_DNA"/>
</dbReference>
<comment type="similarity">
    <text evidence="2 5">Belongs to the RecX family.</text>
</comment>
<keyword evidence="4 5" id="KW-0963">Cytoplasm</keyword>
<evidence type="ECO:0000256" key="2">
    <source>
        <dbReference type="ARBA" id="ARBA00009695"/>
    </source>
</evidence>
<proteinExistence type="inferred from homology"/>
<dbReference type="InterPro" id="IPR003783">
    <property type="entry name" value="Regulatory_RecX"/>
</dbReference>
<feature type="domain" description="RecX second three-helical" evidence="6">
    <location>
        <begin position="107"/>
        <end position="148"/>
    </location>
</feature>
<comment type="caution">
    <text evidence="9">The sequence shown here is derived from an EMBL/GenBank/DDBJ whole genome shotgun (WGS) entry which is preliminary data.</text>
</comment>
<dbReference type="InterPro" id="IPR053924">
    <property type="entry name" value="RecX_HTH_2nd"/>
</dbReference>
<dbReference type="Pfam" id="PF02631">
    <property type="entry name" value="RecX_HTH2"/>
    <property type="match status" value="1"/>
</dbReference>
<reference evidence="9" key="1">
    <citation type="journal article" date="2020" name="mSystems">
        <title>Genome- and Community-Level Interaction Insights into Carbon Utilization and Element Cycling Functions of Hydrothermarchaeota in Hydrothermal Sediment.</title>
        <authorList>
            <person name="Zhou Z."/>
            <person name="Liu Y."/>
            <person name="Xu W."/>
            <person name="Pan J."/>
            <person name="Luo Z.H."/>
            <person name="Li M."/>
        </authorList>
    </citation>
    <scope>NUCLEOTIDE SEQUENCE [LARGE SCALE GENOMIC DNA]</scope>
    <source>
        <strain evidence="9">SpSt-289</strain>
    </source>
</reference>
<name>A0A7C1JR61_9CHLR</name>
<accession>A0A7C1JR61</accession>
<evidence type="ECO:0000256" key="4">
    <source>
        <dbReference type="ARBA" id="ARBA00022490"/>
    </source>
</evidence>
<evidence type="ECO:0000259" key="8">
    <source>
        <dbReference type="Pfam" id="PF21982"/>
    </source>
</evidence>
<dbReference type="GO" id="GO:0006282">
    <property type="term" value="P:regulation of DNA repair"/>
    <property type="evidence" value="ECO:0007669"/>
    <property type="project" value="UniProtKB-UniRule"/>
</dbReference>
<comment type="subcellular location">
    <subcellularLocation>
        <location evidence="1 5">Cytoplasm</location>
    </subcellularLocation>
</comment>
<dbReference type="InterPro" id="IPR036388">
    <property type="entry name" value="WH-like_DNA-bd_sf"/>
</dbReference>
<gene>
    <name evidence="5" type="primary">recX</name>
    <name evidence="9" type="ORF">ENQ20_02410</name>
</gene>
<organism evidence="9">
    <name type="scientific">Caldilinea aerophila</name>
    <dbReference type="NCBI Taxonomy" id="133453"/>
    <lineage>
        <taxon>Bacteria</taxon>
        <taxon>Bacillati</taxon>
        <taxon>Chloroflexota</taxon>
        <taxon>Caldilineae</taxon>
        <taxon>Caldilineales</taxon>
        <taxon>Caldilineaceae</taxon>
        <taxon>Caldilinea</taxon>
    </lineage>
</organism>
<dbReference type="PANTHER" id="PTHR33602:SF1">
    <property type="entry name" value="REGULATORY PROTEIN RECX FAMILY PROTEIN"/>
    <property type="match status" value="1"/>
</dbReference>
<comment type="function">
    <text evidence="5">Modulates RecA activity.</text>
</comment>
<feature type="domain" description="RecX first three-helical" evidence="8">
    <location>
        <begin position="61"/>
        <end position="100"/>
    </location>
</feature>
<dbReference type="HAMAP" id="MF_01114">
    <property type="entry name" value="RecX"/>
    <property type="match status" value="1"/>
</dbReference>
<evidence type="ECO:0000256" key="3">
    <source>
        <dbReference type="ARBA" id="ARBA00018111"/>
    </source>
</evidence>
<dbReference type="PANTHER" id="PTHR33602">
    <property type="entry name" value="REGULATORY PROTEIN RECX FAMILY PROTEIN"/>
    <property type="match status" value="1"/>
</dbReference>
<evidence type="ECO:0000313" key="9">
    <source>
        <dbReference type="EMBL" id="HDX30327.1"/>
    </source>
</evidence>
<dbReference type="GO" id="GO:0005737">
    <property type="term" value="C:cytoplasm"/>
    <property type="evidence" value="ECO:0007669"/>
    <property type="project" value="UniProtKB-SubCell"/>
</dbReference>
<dbReference type="Pfam" id="PF21982">
    <property type="entry name" value="RecX_HTH1"/>
    <property type="match status" value="1"/>
</dbReference>
<dbReference type="Gene3D" id="1.10.10.10">
    <property type="entry name" value="Winged helix-like DNA-binding domain superfamily/Winged helix DNA-binding domain"/>
    <property type="match status" value="3"/>
</dbReference>
<evidence type="ECO:0000256" key="1">
    <source>
        <dbReference type="ARBA" id="ARBA00004496"/>
    </source>
</evidence>
<dbReference type="InterPro" id="IPR053926">
    <property type="entry name" value="RecX_HTH_1st"/>
</dbReference>
<sequence length="211" mass="24051">MAGVITRLQVQKRNPQRVNVFLDGEFAFGVTLDVAASLRKGQHLSDAEIAALRSQDEVERAYQAALRFLASRPRSRAEVERRLAEKGHTPEAIAPALERLEAHGYVDDASFAAYWVENRNRFRPRSAAAVRHELRQKGVNVEIIRAALDEIDDEEAAWAAVVQRLERWRGLTKEQLAQKIMNYLARRGFGYETAQRIARRAWEQLQSSTDL</sequence>
<evidence type="ECO:0000256" key="5">
    <source>
        <dbReference type="HAMAP-Rule" id="MF_01114"/>
    </source>
</evidence>
<protein>
    <recommendedName>
        <fullName evidence="3 5">Regulatory protein RecX</fullName>
    </recommendedName>
</protein>